<accession>A0A8S3ZI90</accession>
<dbReference type="AlphaFoldDB" id="A0A8S3ZI90"/>
<reference evidence="1" key="1">
    <citation type="submission" date="2021-04" db="EMBL/GenBank/DDBJ databases">
        <authorList>
            <consortium name="Molecular Ecology Group"/>
        </authorList>
    </citation>
    <scope>NUCLEOTIDE SEQUENCE</scope>
</reference>
<evidence type="ECO:0000313" key="2">
    <source>
        <dbReference type="Proteomes" id="UP000678393"/>
    </source>
</evidence>
<organism evidence="1 2">
    <name type="scientific">Candidula unifasciata</name>
    <dbReference type="NCBI Taxonomy" id="100452"/>
    <lineage>
        <taxon>Eukaryota</taxon>
        <taxon>Metazoa</taxon>
        <taxon>Spiralia</taxon>
        <taxon>Lophotrochozoa</taxon>
        <taxon>Mollusca</taxon>
        <taxon>Gastropoda</taxon>
        <taxon>Heterobranchia</taxon>
        <taxon>Euthyneura</taxon>
        <taxon>Panpulmonata</taxon>
        <taxon>Eupulmonata</taxon>
        <taxon>Stylommatophora</taxon>
        <taxon>Helicina</taxon>
        <taxon>Helicoidea</taxon>
        <taxon>Geomitridae</taxon>
        <taxon>Candidula</taxon>
    </lineage>
</organism>
<protein>
    <submittedName>
        <fullName evidence="1">Uncharacterized protein</fullName>
    </submittedName>
</protein>
<name>A0A8S3ZI90_9EUPU</name>
<dbReference type="OrthoDB" id="6201790at2759"/>
<gene>
    <name evidence="1" type="ORF">CUNI_LOCUS14842</name>
</gene>
<dbReference type="EMBL" id="CAJHNH020003435">
    <property type="protein sequence ID" value="CAG5129284.1"/>
    <property type="molecule type" value="Genomic_DNA"/>
</dbReference>
<evidence type="ECO:0000313" key="1">
    <source>
        <dbReference type="EMBL" id="CAG5129284.1"/>
    </source>
</evidence>
<keyword evidence="2" id="KW-1185">Reference proteome</keyword>
<proteinExistence type="predicted"/>
<comment type="caution">
    <text evidence="1">The sequence shown here is derived from an EMBL/GenBank/DDBJ whole genome shotgun (WGS) entry which is preliminary data.</text>
</comment>
<feature type="non-terminal residue" evidence="1">
    <location>
        <position position="223"/>
    </location>
</feature>
<dbReference type="Proteomes" id="UP000678393">
    <property type="component" value="Unassembled WGS sequence"/>
</dbReference>
<sequence length="223" mass="25579">FSDFRPSPRNAFFTPDKCSTRNMSSPPPSVTQCLLPVTRLTCDPTDRFPSKSHIPLLILTSTSSRSKLDRLIQYRRWREAMMDCVHPSKLPLSESFRKTLDSAVMEEWALHCWQPSKDMYVDSQGVWWSASYQEIESGDVPESLLGDGRLFSKEGLLDFTARLPYIKVGPLRFLHATYVLMAVACVTLGHVGIRLYHCGGDEYEYYCQEDDLECIMQMFAQSR</sequence>